<protein>
    <submittedName>
        <fullName evidence="1">Uncharacterized protein</fullName>
    </submittedName>
</protein>
<proteinExistence type="predicted"/>
<name>A0A0V1MGU8_9BILA</name>
<accession>A0A0V1MGU8</accession>
<evidence type="ECO:0000313" key="2">
    <source>
        <dbReference type="Proteomes" id="UP000054843"/>
    </source>
</evidence>
<comment type="caution">
    <text evidence="1">The sequence shown here is derived from an EMBL/GenBank/DDBJ whole genome shotgun (WGS) entry which is preliminary data.</text>
</comment>
<reference evidence="1 2" key="1">
    <citation type="submission" date="2015-01" db="EMBL/GenBank/DDBJ databases">
        <title>Evolution of Trichinella species and genotypes.</title>
        <authorList>
            <person name="Korhonen P.K."/>
            <person name="Edoardo P."/>
            <person name="Giuseppe L.R."/>
            <person name="Gasser R.B."/>
        </authorList>
    </citation>
    <scope>NUCLEOTIDE SEQUENCE [LARGE SCALE GENOMIC DNA]</scope>
    <source>
        <strain evidence="1">ISS1980</strain>
    </source>
</reference>
<organism evidence="1 2">
    <name type="scientific">Trichinella papuae</name>
    <dbReference type="NCBI Taxonomy" id="268474"/>
    <lineage>
        <taxon>Eukaryota</taxon>
        <taxon>Metazoa</taxon>
        <taxon>Ecdysozoa</taxon>
        <taxon>Nematoda</taxon>
        <taxon>Enoplea</taxon>
        <taxon>Dorylaimia</taxon>
        <taxon>Trichinellida</taxon>
        <taxon>Trichinellidae</taxon>
        <taxon>Trichinella</taxon>
    </lineage>
</organism>
<sequence length="118" mass="13086">MATYRLLALHLNCISGNEKQQSATNFFCVFLLVEESVISLDVCAESRLVKPNSALNLRGMCVLAELRISSFRHYVFTQILRCSHAVLDCASLKAEVWTCPDRLTSLKQASGIAEPVLP</sequence>
<evidence type="ECO:0000313" key="1">
    <source>
        <dbReference type="EMBL" id="KRZ71099.1"/>
    </source>
</evidence>
<dbReference type="AlphaFoldDB" id="A0A0V1MGU8"/>
<keyword evidence="2" id="KW-1185">Reference proteome</keyword>
<gene>
    <name evidence="1" type="ORF">T10_9170</name>
</gene>
<dbReference type="EMBL" id="JYDO01000102">
    <property type="protein sequence ID" value="KRZ71099.1"/>
    <property type="molecule type" value="Genomic_DNA"/>
</dbReference>
<dbReference type="Proteomes" id="UP000054843">
    <property type="component" value="Unassembled WGS sequence"/>
</dbReference>
<dbReference type="OrthoDB" id="5925126at2759"/>